<proteinExistence type="predicted"/>
<evidence type="ECO:0000313" key="1">
    <source>
        <dbReference type="EMBL" id="AZV43750.1"/>
    </source>
</evidence>
<dbReference type="RefSeq" id="WP_127760864.1">
    <property type="nucleotide sequence ID" value="NZ_CP026095.1"/>
</dbReference>
<accession>A0A3T0KTX8</accession>
<organism evidence="1 2">
    <name type="scientific">Peribacillus asahii</name>
    <dbReference type="NCBI Taxonomy" id="228899"/>
    <lineage>
        <taxon>Bacteria</taxon>
        <taxon>Bacillati</taxon>
        <taxon>Bacillota</taxon>
        <taxon>Bacilli</taxon>
        <taxon>Bacillales</taxon>
        <taxon>Bacillaceae</taxon>
        <taxon>Peribacillus</taxon>
    </lineage>
</organism>
<evidence type="ECO:0008006" key="3">
    <source>
        <dbReference type="Google" id="ProtNLM"/>
    </source>
</evidence>
<dbReference type="EMBL" id="CP026095">
    <property type="protein sequence ID" value="AZV43750.1"/>
    <property type="molecule type" value="Genomic_DNA"/>
</dbReference>
<dbReference type="Gene3D" id="3.40.960.10">
    <property type="entry name" value="VSR Endonuclease"/>
    <property type="match status" value="1"/>
</dbReference>
<sequence>MPRKKTHEEFVQEVKELVGDEYAVLETYKNAQIKIKIRHNNESCNNYEWNVIPSGFVNSGSRCPKCSGNIKKTTEEFKQEVFKLTGSEYEVLGEYINNKTPIKMRHTLCGCDDWMVTPDNFLRGNKCYKCSGKMKKNHEEFKQEVYSLVGDEYTVLGIYKNAKTKVKMKHNICGYDEWNVIPKSFLLNGRRCPKCANGIRKEKKTKSNSKFEQEVFRLVGIEYQVLGEYVSAKTKITIKHNKCGYDQWDVAPYSFLQGTRCPKCNAPKGETLISKCLDNYNIKYVPQYRFDDCKYKNTLPFDFAIFKEKELLFLIEYDGIQHFEPQEHFGGEEVFKVQQLKDQIKNMYCTDNNIPLYRIPYWKLDEIEDILNKIIYNKHTEVDKASFLVL</sequence>
<dbReference type="OrthoDB" id="2086462at2"/>
<protein>
    <recommendedName>
        <fullName evidence="3">DUF2726 domain-containing protein</fullName>
    </recommendedName>
</protein>
<reference evidence="1 2" key="1">
    <citation type="submission" date="2018-01" db="EMBL/GenBank/DDBJ databases">
        <title>Bacillus asahii Genome sequencing and assembly.</title>
        <authorList>
            <person name="Jiang H."/>
            <person name="Feng Y."/>
            <person name="Zhao F."/>
            <person name="Lin X."/>
        </authorList>
    </citation>
    <scope>NUCLEOTIDE SEQUENCE [LARGE SCALE GENOMIC DNA]</scope>
    <source>
        <strain evidence="1 2">OM18</strain>
    </source>
</reference>
<dbReference type="Proteomes" id="UP000283095">
    <property type="component" value="Chromosome"/>
</dbReference>
<name>A0A3T0KTX8_9BACI</name>
<dbReference type="AlphaFoldDB" id="A0A3T0KTX8"/>
<gene>
    <name evidence="1" type="ORF">BAOM_3141</name>
</gene>
<evidence type="ECO:0000313" key="2">
    <source>
        <dbReference type="Proteomes" id="UP000283095"/>
    </source>
</evidence>
<dbReference type="KEGG" id="pasa:BAOM_3141"/>